<sequence length="241" mass="25620">MQPDFATRRSTQHQSSDQKFDTRPNGSMHSQARTTQPDFQSGIDAAAATTARPTTADAPPTGWRCIHGHSDRGGTAAVRNGKPAVPRRFPAALGNPPWRRCRQRRHGDSDPLTASLALAVLTARTWLAVTGVAGPLGAPAVPMPLAWALQGPPNRAPPRFSVSAKQTLKIATGATAPVAPLPLRRLHSEPASSWKGVSCWAGGRPPAQRETQNYRGGLLTAQRYSEGGTLAGGLRRPPKSE</sequence>
<evidence type="ECO:0000313" key="2">
    <source>
        <dbReference type="EMBL" id="KAJ1105479.1"/>
    </source>
</evidence>
<feature type="compositionally biased region" description="Polar residues" evidence="1">
    <location>
        <begin position="24"/>
        <end position="39"/>
    </location>
</feature>
<protein>
    <submittedName>
        <fullName evidence="2">Uncharacterized protein</fullName>
    </submittedName>
</protein>
<feature type="compositionally biased region" description="Low complexity" evidence="1">
    <location>
        <begin position="44"/>
        <end position="61"/>
    </location>
</feature>
<accession>A0AAV7MQQ2</accession>
<name>A0AAV7MQQ2_PLEWA</name>
<reference evidence="2" key="1">
    <citation type="journal article" date="2022" name="bioRxiv">
        <title>Sequencing and chromosome-scale assembly of the giantPleurodeles waltlgenome.</title>
        <authorList>
            <person name="Brown T."/>
            <person name="Elewa A."/>
            <person name="Iarovenko S."/>
            <person name="Subramanian E."/>
            <person name="Araus A.J."/>
            <person name="Petzold A."/>
            <person name="Susuki M."/>
            <person name="Suzuki K.-i.T."/>
            <person name="Hayashi T."/>
            <person name="Toyoda A."/>
            <person name="Oliveira C."/>
            <person name="Osipova E."/>
            <person name="Leigh N.D."/>
            <person name="Simon A."/>
            <person name="Yun M.H."/>
        </authorList>
    </citation>
    <scope>NUCLEOTIDE SEQUENCE</scope>
    <source>
        <strain evidence="2">20211129_DDA</strain>
        <tissue evidence="2">Liver</tissue>
    </source>
</reference>
<dbReference type="EMBL" id="JANPWB010000013">
    <property type="protein sequence ID" value="KAJ1105479.1"/>
    <property type="molecule type" value="Genomic_DNA"/>
</dbReference>
<proteinExistence type="predicted"/>
<evidence type="ECO:0000256" key="1">
    <source>
        <dbReference type="SAM" id="MobiDB-lite"/>
    </source>
</evidence>
<evidence type="ECO:0000313" key="3">
    <source>
        <dbReference type="Proteomes" id="UP001066276"/>
    </source>
</evidence>
<keyword evidence="3" id="KW-1185">Reference proteome</keyword>
<organism evidence="2 3">
    <name type="scientific">Pleurodeles waltl</name>
    <name type="common">Iberian ribbed newt</name>
    <dbReference type="NCBI Taxonomy" id="8319"/>
    <lineage>
        <taxon>Eukaryota</taxon>
        <taxon>Metazoa</taxon>
        <taxon>Chordata</taxon>
        <taxon>Craniata</taxon>
        <taxon>Vertebrata</taxon>
        <taxon>Euteleostomi</taxon>
        <taxon>Amphibia</taxon>
        <taxon>Batrachia</taxon>
        <taxon>Caudata</taxon>
        <taxon>Salamandroidea</taxon>
        <taxon>Salamandridae</taxon>
        <taxon>Pleurodelinae</taxon>
        <taxon>Pleurodeles</taxon>
    </lineage>
</organism>
<dbReference type="Proteomes" id="UP001066276">
    <property type="component" value="Chromosome 9"/>
</dbReference>
<comment type="caution">
    <text evidence="2">The sequence shown here is derived from an EMBL/GenBank/DDBJ whole genome shotgun (WGS) entry which is preliminary data.</text>
</comment>
<feature type="region of interest" description="Disordered" evidence="1">
    <location>
        <begin position="1"/>
        <end position="109"/>
    </location>
</feature>
<dbReference type="AlphaFoldDB" id="A0AAV7MQQ2"/>
<gene>
    <name evidence="2" type="ORF">NDU88_002885</name>
</gene>